<sequence>MYENQWQPIDTYRLRISQPRFKLSHLHYEDNTPYNFKADPMMPNQFLFGLHFEKSYLVSAPGDDVSFWANLCIFSYFMIHMKSYDLFDSFLEQFNIAIQNRGTGILRENLVAFFCLCRKYYGIIEDPVKQDMFALKIITRMTALLPINRENMTVGSEAAKLFASIVLKHLSERSQEIWTTVIDSEWLSFSEGLVKLCCIQLLDGQVSIEQTNDYFIILSTIPDKTRREETVIKLLTLLNNLRYTLPRNQDVALYSLIDQNHLTLEHIELAASLETYISYLTQFVLSHQEDPNELHEKIQTQLDKLLSEKRFLNELDSIVYLLKFMATQTTKAVDDINEAATKRVKFVFETSNAVRKTVENYLNERNVHITLDEFPLIRDIIFRYHSSYILHNIACQQYLGRMLHRRDNQTANYFIIWFQQFLCESNPDWMNYETLLIQWTQCFVHNQDLFSTIIQQIDTLIELWTKVAPNDHKRTTLFVTHMITECFRQEGLLDVHCLGTFARSLMSF</sequence>
<reference evidence="1" key="1">
    <citation type="submission" date="2021-02" db="EMBL/GenBank/DDBJ databases">
        <authorList>
            <person name="Nowell W R."/>
        </authorList>
    </citation>
    <scope>NUCLEOTIDE SEQUENCE</scope>
</reference>
<protein>
    <submittedName>
        <fullName evidence="1">Uncharacterized protein</fullName>
    </submittedName>
</protein>
<dbReference type="EMBL" id="CAJOBB010002192">
    <property type="protein sequence ID" value="CAF3946681.1"/>
    <property type="molecule type" value="Genomic_DNA"/>
</dbReference>
<evidence type="ECO:0000313" key="2">
    <source>
        <dbReference type="Proteomes" id="UP000663868"/>
    </source>
</evidence>
<name>A0A819KKU3_9BILA</name>
<dbReference type="AlphaFoldDB" id="A0A819KKU3"/>
<dbReference type="Proteomes" id="UP000663868">
    <property type="component" value="Unassembled WGS sequence"/>
</dbReference>
<accession>A0A819KKU3</accession>
<organism evidence="1 2">
    <name type="scientific">Adineta steineri</name>
    <dbReference type="NCBI Taxonomy" id="433720"/>
    <lineage>
        <taxon>Eukaryota</taxon>
        <taxon>Metazoa</taxon>
        <taxon>Spiralia</taxon>
        <taxon>Gnathifera</taxon>
        <taxon>Rotifera</taxon>
        <taxon>Eurotatoria</taxon>
        <taxon>Bdelloidea</taxon>
        <taxon>Adinetida</taxon>
        <taxon>Adinetidae</taxon>
        <taxon>Adineta</taxon>
    </lineage>
</organism>
<comment type="caution">
    <text evidence="1">The sequence shown here is derived from an EMBL/GenBank/DDBJ whole genome shotgun (WGS) entry which is preliminary data.</text>
</comment>
<evidence type="ECO:0000313" key="1">
    <source>
        <dbReference type="EMBL" id="CAF3946681.1"/>
    </source>
</evidence>
<proteinExistence type="predicted"/>
<gene>
    <name evidence="1" type="ORF">KXQ929_LOCUS25363</name>
</gene>